<reference evidence="4 5" key="1">
    <citation type="submission" date="2020-08" db="EMBL/GenBank/DDBJ databases">
        <title>A Genomic Blueprint of the Chicken Gut Microbiome.</title>
        <authorList>
            <person name="Gilroy R."/>
            <person name="Ravi A."/>
            <person name="Getino M."/>
            <person name="Pursley I."/>
            <person name="Horton D.L."/>
            <person name="Alikhan N.-F."/>
            <person name="Baker D."/>
            <person name="Gharbi K."/>
            <person name="Hall N."/>
            <person name="Watson M."/>
            <person name="Adriaenssens E.M."/>
            <person name="Foster-Nyarko E."/>
            <person name="Jarju S."/>
            <person name="Secka A."/>
            <person name="Antonio M."/>
            <person name="Oren A."/>
            <person name="Chaudhuri R."/>
            <person name="La Ragione R.M."/>
            <person name="Hildebrand F."/>
            <person name="Pallen M.J."/>
        </authorList>
    </citation>
    <scope>NUCLEOTIDE SEQUENCE [LARGE SCALE GENOMIC DNA]</scope>
    <source>
        <strain evidence="4 5">Sa2CVA6</strain>
    </source>
</reference>
<dbReference type="NCBIfam" id="NF041109">
    <property type="entry name" value="VF_TspB_C_term"/>
    <property type="match status" value="1"/>
</dbReference>
<name>A0ABR8S776_9BURK</name>
<proteinExistence type="predicted"/>
<feature type="compositionally biased region" description="Pro residues" evidence="1">
    <location>
        <begin position="324"/>
        <end position="334"/>
    </location>
</feature>
<evidence type="ECO:0000313" key="5">
    <source>
        <dbReference type="Proteomes" id="UP000634919"/>
    </source>
</evidence>
<feature type="signal peptide" evidence="3">
    <location>
        <begin position="1"/>
        <end position="21"/>
    </location>
</feature>
<keyword evidence="5" id="KW-1185">Reference proteome</keyword>
<feature type="compositionally biased region" description="Low complexity" evidence="1">
    <location>
        <begin position="276"/>
        <end position="286"/>
    </location>
</feature>
<feature type="chain" id="PRO_5047249302" description="TspB protein" evidence="3">
    <location>
        <begin position="22"/>
        <end position="446"/>
    </location>
</feature>
<feature type="compositionally biased region" description="Basic and acidic residues" evidence="1">
    <location>
        <begin position="345"/>
        <end position="354"/>
    </location>
</feature>
<keyword evidence="2" id="KW-1133">Transmembrane helix</keyword>
<keyword evidence="2" id="KW-0472">Membrane</keyword>
<keyword evidence="3" id="KW-0732">Signal</keyword>
<evidence type="ECO:0000313" key="4">
    <source>
        <dbReference type="EMBL" id="MBD7959334.1"/>
    </source>
</evidence>
<evidence type="ECO:0008006" key="6">
    <source>
        <dbReference type="Google" id="ProtNLM"/>
    </source>
</evidence>
<dbReference type="Proteomes" id="UP000634919">
    <property type="component" value="Unassembled WGS sequence"/>
</dbReference>
<comment type="caution">
    <text evidence="4">The sequence shown here is derived from an EMBL/GenBank/DDBJ whole genome shotgun (WGS) entry which is preliminary data.</text>
</comment>
<feature type="region of interest" description="Disordered" evidence="1">
    <location>
        <begin position="256"/>
        <end position="354"/>
    </location>
</feature>
<gene>
    <name evidence="4" type="ORF">H9646_02480</name>
</gene>
<organism evidence="4 5">
    <name type="scientific">Comamonas avium</name>
    <dbReference type="NCBI Taxonomy" id="2762231"/>
    <lineage>
        <taxon>Bacteria</taxon>
        <taxon>Pseudomonadati</taxon>
        <taxon>Pseudomonadota</taxon>
        <taxon>Betaproteobacteria</taxon>
        <taxon>Burkholderiales</taxon>
        <taxon>Comamonadaceae</taxon>
        <taxon>Comamonas</taxon>
    </lineage>
</organism>
<sequence>MDHHFKGLIAALALSAGSAFAGYAQAVPPAGWSSGGGIGGSFTGTKAANGATFLSSSVSTNASLNVGGRTVSMPATMRFAANAPRVAAAAIMMNPYLRGAAAIAGWLGLAGLVYDATSGLWTTPDPDSSPSSGYLYSTAYTNAPFSTASEACADFVANNNVISQVTVLSAVLSNGDTCVVTGVFNTRYGFREKGDPWNFDFRVARTVDSCPSGWYRSPAGCTQTPQPKTVTPEQAVEEIIKHPMPADAPKHIPVPLPVEQPNIQPVFIPTGDPVTNPNYDPSSPASPSNPPQVQPGVEVKPAPAPGSPWQVGTTPVNRPVTDPNAPPVRDPQPLPDSGGGPSGNEPKDPDKTDFCEKYPTVIACQELKHEDDDTKLPEKAIDLDFNPIPGFQGAKSCPAFPNIGNALGGRQISWQPFCDQLSAISNLLLALAWLYAAWILYSSRSD</sequence>
<evidence type="ECO:0000256" key="3">
    <source>
        <dbReference type="SAM" id="SignalP"/>
    </source>
</evidence>
<dbReference type="InterPro" id="IPR008708">
    <property type="entry name" value="Neisseria_TspB"/>
</dbReference>
<dbReference type="Pfam" id="PF05616">
    <property type="entry name" value="Neisseria_TspB"/>
    <property type="match status" value="1"/>
</dbReference>
<feature type="transmembrane region" description="Helical" evidence="2">
    <location>
        <begin position="421"/>
        <end position="441"/>
    </location>
</feature>
<dbReference type="EMBL" id="JACSQK010000001">
    <property type="protein sequence ID" value="MBD7959334.1"/>
    <property type="molecule type" value="Genomic_DNA"/>
</dbReference>
<evidence type="ECO:0000256" key="2">
    <source>
        <dbReference type="SAM" id="Phobius"/>
    </source>
</evidence>
<protein>
    <recommendedName>
        <fullName evidence="6">TspB protein</fullName>
    </recommendedName>
</protein>
<dbReference type="RefSeq" id="WP_191721729.1">
    <property type="nucleotide sequence ID" value="NZ_JACSQK010000001.1"/>
</dbReference>
<keyword evidence="2" id="KW-0812">Transmembrane</keyword>
<evidence type="ECO:0000256" key="1">
    <source>
        <dbReference type="SAM" id="MobiDB-lite"/>
    </source>
</evidence>
<accession>A0ABR8S776</accession>